<dbReference type="EMBL" id="JAHAIK010000048">
    <property type="protein sequence ID" value="MBS5965826.1"/>
    <property type="molecule type" value="Genomic_DNA"/>
</dbReference>
<feature type="transmembrane region" description="Helical" evidence="5">
    <location>
        <begin position="205"/>
        <end position="225"/>
    </location>
</feature>
<accession>A0A943QPM7</accession>
<dbReference type="Pfam" id="PF02361">
    <property type="entry name" value="CbiQ"/>
    <property type="match status" value="1"/>
</dbReference>
<keyword evidence="4 5" id="KW-0472">Membrane</keyword>
<dbReference type="CDD" id="cd16914">
    <property type="entry name" value="EcfT"/>
    <property type="match status" value="1"/>
</dbReference>
<feature type="transmembrane region" description="Helical" evidence="5">
    <location>
        <begin position="83"/>
        <end position="107"/>
    </location>
</feature>
<name>A0A943QPM7_FINMA</name>
<keyword evidence="3 5" id="KW-1133">Transmembrane helix</keyword>
<evidence type="ECO:0000256" key="4">
    <source>
        <dbReference type="ARBA" id="ARBA00023136"/>
    </source>
</evidence>
<comment type="caution">
    <text evidence="6">The sequence shown here is derived from an EMBL/GenBank/DDBJ whole genome shotgun (WGS) entry which is preliminary data.</text>
</comment>
<dbReference type="InterPro" id="IPR003339">
    <property type="entry name" value="ABC/ECF_trnsptr_transmembrane"/>
</dbReference>
<dbReference type="PANTHER" id="PTHR33514:SF13">
    <property type="entry name" value="PROTEIN ABCI12, CHLOROPLASTIC"/>
    <property type="match status" value="1"/>
</dbReference>
<proteinExistence type="predicted"/>
<feature type="transmembrane region" description="Helical" evidence="5">
    <location>
        <begin position="34"/>
        <end position="52"/>
    </location>
</feature>
<keyword evidence="2 5" id="KW-0812">Transmembrane</keyword>
<feature type="transmembrane region" description="Helical" evidence="5">
    <location>
        <begin position="59"/>
        <end position="77"/>
    </location>
</feature>
<reference evidence="6" key="1">
    <citation type="submission" date="2021-02" db="EMBL/GenBank/DDBJ databases">
        <title>Infant gut strain persistence is associated with maternal origin, phylogeny, and functional potential including surface adhesion and iron acquisition.</title>
        <authorList>
            <person name="Lou Y.C."/>
        </authorList>
    </citation>
    <scope>NUCLEOTIDE SEQUENCE</scope>
    <source>
        <strain evidence="6">L3_058_000G1_dasL3_058_000G1_concoct_72</strain>
    </source>
</reference>
<evidence type="ECO:0000313" key="7">
    <source>
        <dbReference type="Proteomes" id="UP000730862"/>
    </source>
</evidence>
<dbReference type="AlphaFoldDB" id="A0A943QPM7"/>
<protein>
    <submittedName>
        <fullName evidence="6">Energy-coupling factor transporter transmembrane protein EcfT</fullName>
    </submittedName>
</protein>
<evidence type="ECO:0000256" key="2">
    <source>
        <dbReference type="ARBA" id="ARBA00022692"/>
    </source>
</evidence>
<sequence length="229" mass="26059">MNNFGKSKTKDINPITLFLIILISSFLVFLVNGIAYYVLLGMSFVVVLLFSYLEAIKRLSIYLGLYVLIKILSYIDLGLTTGAIIGLIALVLKLYPIFNIGRVLILTSPLKIMAALRKVHFPQMVSIALVTALRYLGELESRIKEIRNGMRVRGLKISPLHPVRSFEFYLIPLIYKCLQVSETLTSSIITRGIEYEGEKTNYNPIYFGILDYIVIFSFLMVFALWRLEG</sequence>
<dbReference type="Proteomes" id="UP000730862">
    <property type="component" value="Unassembled WGS sequence"/>
</dbReference>
<comment type="subcellular location">
    <subcellularLocation>
        <location evidence="1">Membrane</location>
        <topology evidence="1">Multi-pass membrane protein</topology>
    </subcellularLocation>
</comment>
<organism evidence="6 7">
    <name type="scientific">Finegoldia magna</name>
    <name type="common">Peptostreptococcus magnus</name>
    <dbReference type="NCBI Taxonomy" id="1260"/>
    <lineage>
        <taxon>Bacteria</taxon>
        <taxon>Bacillati</taxon>
        <taxon>Bacillota</taxon>
        <taxon>Tissierellia</taxon>
        <taxon>Tissierellales</taxon>
        <taxon>Peptoniphilaceae</taxon>
        <taxon>Finegoldia</taxon>
    </lineage>
</organism>
<evidence type="ECO:0000313" key="6">
    <source>
        <dbReference type="EMBL" id="MBS5965826.1"/>
    </source>
</evidence>
<gene>
    <name evidence="6" type="ORF">KIA07_09235</name>
</gene>
<evidence type="ECO:0000256" key="5">
    <source>
        <dbReference type="SAM" id="Phobius"/>
    </source>
</evidence>
<dbReference type="PANTHER" id="PTHR33514">
    <property type="entry name" value="PROTEIN ABCI12, CHLOROPLASTIC"/>
    <property type="match status" value="1"/>
</dbReference>
<dbReference type="RefSeq" id="WP_094223828.1">
    <property type="nucleotide sequence ID" value="NZ_JAHAIK010000048.1"/>
</dbReference>
<evidence type="ECO:0000256" key="3">
    <source>
        <dbReference type="ARBA" id="ARBA00022989"/>
    </source>
</evidence>
<evidence type="ECO:0000256" key="1">
    <source>
        <dbReference type="ARBA" id="ARBA00004141"/>
    </source>
</evidence>
<dbReference type="GO" id="GO:0005886">
    <property type="term" value="C:plasma membrane"/>
    <property type="evidence" value="ECO:0007669"/>
    <property type="project" value="TreeGrafter"/>
</dbReference>
<feature type="transmembrane region" description="Helical" evidence="5">
    <location>
        <begin position="12"/>
        <end position="28"/>
    </location>
</feature>